<dbReference type="PANTHER" id="PTHR30069">
    <property type="entry name" value="TONB-DEPENDENT OUTER MEMBRANE RECEPTOR"/>
    <property type="match status" value="1"/>
</dbReference>
<keyword evidence="6" id="KW-0472">Membrane</keyword>
<name>A0A5M6CH11_9BACT</name>
<evidence type="ECO:0000256" key="1">
    <source>
        <dbReference type="ARBA" id="ARBA00004571"/>
    </source>
</evidence>
<dbReference type="Proteomes" id="UP000323632">
    <property type="component" value="Unassembled WGS sequence"/>
</dbReference>
<feature type="domain" description="TonB-dependent receptor plug" evidence="9">
    <location>
        <begin position="152"/>
        <end position="229"/>
    </location>
</feature>
<feature type="chain" id="PRO_5024316792" evidence="8">
    <location>
        <begin position="22"/>
        <end position="798"/>
    </location>
</feature>
<dbReference type="AlphaFoldDB" id="A0A5M6CH11"/>
<dbReference type="InterPro" id="IPR012910">
    <property type="entry name" value="Plug_dom"/>
</dbReference>
<feature type="signal peptide" evidence="8">
    <location>
        <begin position="1"/>
        <end position="21"/>
    </location>
</feature>
<evidence type="ECO:0000256" key="3">
    <source>
        <dbReference type="ARBA" id="ARBA00022452"/>
    </source>
</evidence>
<protein>
    <submittedName>
        <fullName evidence="10">TonB-dependent receptor plug domain-containing protein</fullName>
    </submittedName>
</protein>
<dbReference type="GO" id="GO:0044718">
    <property type="term" value="P:siderophore transmembrane transport"/>
    <property type="evidence" value="ECO:0007669"/>
    <property type="project" value="TreeGrafter"/>
</dbReference>
<evidence type="ECO:0000256" key="8">
    <source>
        <dbReference type="SAM" id="SignalP"/>
    </source>
</evidence>
<dbReference type="Gene3D" id="2.40.170.20">
    <property type="entry name" value="TonB-dependent receptor, beta-barrel domain"/>
    <property type="match status" value="1"/>
</dbReference>
<dbReference type="PANTHER" id="PTHR30069:SF29">
    <property type="entry name" value="HEMOGLOBIN AND HEMOGLOBIN-HAPTOGLOBIN-BINDING PROTEIN 1-RELATED"/>
    <property type="match status" value="1"/>
</dbReference>
<keyword evidence="10" id="KW-0675">Receptor</keyword>
<keyword evidence="7" id="KW-0998">Cell outer membrane</keyword>
<dbReference type="Pfam" id="PF13715">
    <property type="entry name" value="CarbopepD_reg_2"/>
    <property type="match status" value="1"/>
</dbReference>
<evidence type="ECO:0000256" key="2">
    <source>
        <dbReference type="ARBA" id="ARBA00022448"/>
    </source>
</evidence>
<dbReference type="SUPFAM" id="SSF56935">
    <property type="entry name" value="Porins"/>
    <property type="match status" value="1"/>
</dbReference>
<dbReference type="InterPro" id="IPR037066">
    <property type="entry name" value="Plug_dom_sf"/>
</dbReference>
<evidence type="ECO:0000313" key="10">
    <source>
        <dbReference type="EMBL" id="KAA5532409.1"/>
    </source>
</evidence>
<sequence>MIRQKTLFFCLLILLSGVVTCFSQERKTPDEKPVFLLKGKLTDVSNGAILRDATVSAVYEDKNAFSDANGQFALKLEHDTATVRISYIGFQPVDTFVRFDNSTLLYFSLKPADANSLQEVVVSGVQEIQKTSQMGRISIPIAQIQSMPKFFGEADVMKTLQTLPGVQQGSEGSTALIVRGGTPDQNLILIDGTQIYNPSHLLGVFSSINTNFLQSVDMYKGAFPARFGGKLSSVIDLKTKQGDMYKFHGNASLGLIMSQLTLEGPIWKGKTSFIISGRRTYHDLYAGPIIRSMETDVKKLAFYFYDLNAKVHHRFSDRDYLDLSLNIGTDNFKVKTETEDNYSGGSSVSKMNTGIYWNNIVSNLKFHHDFSSRLSGDAALSLTRYKFSTNIGNQEIENGLTNYNYNLGLQSGILDYTARMDFDYAPNTNHAIKFGMSGTYHTYNPTSHFEKQQNDTATIIDNVVDSKIFASELDAYIEDDWQISDKLKANIGLHANAFMVQDKMYPSLQPRISARYLLPNDIAIKASFVRMNQNIHLLSSNSLSLPTDLWVPATKTILPEKANQISLGIAKNIFKNKIEFSLEGYYKQMDNVVEYKEGSSYLNAITESNWEDKITSGKGYSYGAELFLQKKTGRLTGWFSYTLAWSNRKFDEINAGKMFPYKYDRRHTINLVGIYKLKKNIELSGAFTFQSAAPFSIPTTSFEGIYQPGYNPYPPNVQYYPQRNNIRIQANHRLDIGISFIKEKKNGNVRTWNISVYNAYNRRNLFFYDIDNYTKSTVEISGYSILPILPSISYNLKF</sequence>
<dbReference type="EMBL" id="VWSH01000004">
    <property type="protein sequence ID" value="KAA5532409.1"/>
    <property type="molecule type" value="Genomic_DNA"/>
</dbReference>
<dbReference type="InterPro" id="IPR039426">
    <property type="entry name" value="TonB-dep_rcpt-like"/>
</dbReference>
<evidence type="ECO:0000259" key="9">
    <source>
        <dbReference type="Pfam" id="PF07715"/>
    </source>
</evidence>
<dbReference type="SUPFAM" id="SSF49464">
    <property type="entry name" value="Carboxypeptidase regulatory domain-like"/>
    <property type="match status" value="1"/>
</dbReference>
<keyword evidence="11" id="KW-1185">Reference proteome</keyword>
<dbReference type="RefSeq" id="WP_150033912.1">
    <property type="nucleotide sequence ID" value="NZ_VWSH01000004.1"/>
</dbReference>
<dbReference type="Gene3D" id="2.60.40.1120">
    <property type="entry name" value="Carboxypeptidase-like, regulatory domain"/>
    <property type="match status" value="1"/>
</dbReference>
<evidence type="ECO:0000256" key="7">
    <source>
        <dbReference type="ARBA" id="ARBA00023237"/>
    </source>
</evidence>
<dbReference type="InterPro" id="IPR008969">
    <property type="entry name" value="CarboxyPept-like_regulatory"/>
</dbReference>
<dbReference type="Gene3D" id="2.170.130.10">
    <property type="entry name" value="TonB-dependent receptor, plug domain"/>
    <property type="match status" value="1"/>
</dbReference>
<evidence type="ECO:0000256" key="5">
    <source>
        <dbReference type="ARBA" id="ARBA00022729"/>
    </source>
</evidence>
<comment type="subcellular location">
    <subcellularLocation>
        <location evidence="1">Cell outer membrane</location>
        <topology evidence="1">Multi-pass membrane protein</topology>
    </subcellularLocation>
</comment>
<keyword evidence="4" id="KW-0812">Transmembrane</keyword>
<gene>
    <name evidence="10" type="ORF">F0919_16595</name>
</gene>
<comment type="caution">
    <text evidence="10">The sequence shown here is derived from an EMBL/GenBank/DDBJ whole genome shotgun (WGS) entry which is preliminary data.</text>
</comment>
<proteinExistence type="predicted"/>
<keyword evidence="5 8" id="KW-0732">Signal</keyword>
<accession>A0A5M6CH11</accession>
<evidence type="ECO:0000313" key="11">
    <source>
        <dbReference type="Proteomes" id="UP000323632"/>
    </source>
</evidence>
<evidence type="ECO:0000256" key="4">
    <source>
        <dbReference type="ARBA" id="ARBA00022692"/>
    </source>
</evidence>
<dbReference type="GO" id="GO:0015344">
    <property type="term" value="F:siderophore uptake transmembrane transporter activity"/>
    <property type="evidence" value="ECO:0007669"/>
    <property type="project" value="TreeGrafter"/>
</dbReference>
<dbReference type="InterPro" id="IPR036942">
    <property type="entry name" value="Beta-barrel_TonB_sf"/>
</dbReference>
<keyword evidence="3" id="KW-1134">Transmembrane beta strand</keyword>
<evidence type="ECO:0000256" key="6">
    <source>
        <dbReference type="ARBA" id="ARBA00023136"/>
    </source>
</evidence>
<reference evidence="10 11" key="1">
    <citation type="submission" date="2019-09" db="EMBL/GenBank/DDBJ databases">
        <title>Genome sequence and assembly of Taibaiella sp.</title>
        <authorList>
            <person name="Chhetri G."/>
        </authorList>
    </citation>
    <scope>NUCLEOTIDE SEQUENCE [LARGE SCALE GENOMIC DNA]</scope>
    <source>
        <strain evidence="10 11">KVB11</strain>
    </source>
</reference>
<keyword evidence="2" id="KW-0813">Transport</keyword>
<dbReference type="GO" id="GO:0009279">
    <property type="term" value="C:cell outer membrane"/>
    <property type="evidence" value="ECO:0007669"/>
    <property type="project" value="UniProtKB-SubCell"/>
</dbReference>
<organism evidence="10 11">
    <name type="scientific">Taibaiella lutea</name>
    <dbReference type="NCBI Taxonomy" id="2608001"/>
    <lineage>
        <taxon>Bacteria</taxon>
        <taxon>Pseudomonadati</taxon>
        <taxon>Bacteroidota</taxon>
        <taxon>Chitinophagia</taxon>
        <taxon>Chitinophagales</taxon>
        <taxon>Chitinophagaceae</taxon>
        <taxon>Taibaiella</taxon>
    </lineage>
</organism>
<dbReference type="Pfam" id="PF07715">
    <property type="entry name" value="Plug"/>
    <property type="match status" value="1"/>
</dbReference>